<evidence type="ECO:0000313" key="1">
    <source>
        <dbReference type="EMBL" id="KAJ7991150.1"/>
    </source>
</evidence>
<organism evidence="1 2">
    <name type="scientific">Dallia pectoralis</name>
    <name type="common">Alaska blackfish</name>
    <dbReference type="NCBI Taxonomy" id="75939"/>
    <lineage>
        <taxon>Eukaryota</taxon>
        <taxon>Metazoa</taxon>
        <taxon>Chordata</taxon>
        <taxon>Craniata</taxon>
        <taxon>Vertebrata</taxon>
        <taxon>Euteleostomi</taxon>
        <taxon>Actinopterygii</taxon>
        <taxon>Neopterygii</taxon>
        <taxon>Teleostei</taxon>
        <taxon>Protacanthopterygii</taxon>
        <taxon>Esociformes</taxon>
        <taxon>Umbridae</taxon>
        <taxon>Dallia</taxon>
    </lineage>
</organism>
<evidence type="ECO:0000313" key="2">
    <source>
        <dbReference type="Proteomes" id="UP001157502"/>
    </source>
</evidence>
<keyword evidence="2" id="KW-1185">Reference proteome</keyword>
<comment type="caution">
    <text evidence="1">The sequence shown here is derived from an EMBL/GenBank/DDBJ whole genome shotgun (WGS) entry which is preliminary data.</text>
</comment>
<dbReference type="Proteomes" id="UP001157502">
    <property type="component" value="Chromosome 27"/>
</dbReference>
<sequence length="147" mass="16072">MLPAARGSARTPPGPGFVLKWEAQRSSEGEGWGGGEREREAEALIIKTTRAPAHRGIPLFRPPLFKVPEPRRLSGSRKITAVGSAHAALEGPPGPLDEIPDLSLEKAREGGLQKLTSSLLPTDPHHRRRRYQTPQRPANLHPLPENL</sequence>
<accession>A0ACC2FIH4</accession>
<proteinExistence type="predicted"/>
<name>A0ACC2FIH4_DALPE</name>
<gene>
    <name evidence="1" type="ORF">DPEC_G00294270</name>
</gene>
<reference evidence="1" key="1">
    <citation type="submission" date="2021-05" db="EMBL/GenBank/DDBJ databases">
        <authorList>
            <person name="Pan Q."/>
            <person name="Jouanno E."/>
            <person name="Zahm M."/>
            <person name="Klopp C."/>
            <person name="Cabau C."/>
            <person name="Louis A."/>
            <person name="Berthelot C."/>
            <person name="Parey E."/>
            <person name="Roest Crollius H."/>
            <person name="Montfort J."/>
            <person name="Robinson-Rechavi M."/>
            <person name="Bouchez O."/>
            <person name="Lampietro C."/>
            <person name="Lopez Roques C."/>
            <person name="Donnadieu C."/>
            <person name="Postlethwait J."/>
            <person name="Bobe J."/>
            <person name="Dillon D."/>
            <person name="Chandos A."/>
            <person name="von Hippel F."/>
            <person name="Guiguen Y."/>
        </authorList>
    </citation>
    <scope>NUCLEOTIDE SEQUENCE</scope>
    <source>
        <strain evidence="1">YG-Jan2019</strain>
    </source>
</reference>
<protein>
    <submittedName>
        <fullName evidence="1">Uncharacterized protein</fullName>
    </submittedName>
</protein>
<dbReference type="EMBL" id="CM055754">
    <property type="protein sequence ID" value="KAJ7991150.1"/>
    <property type="molecule type" value="Genomic_DNA"/>
</dbReference>